<dbReference type="InterPro" id="IPR008937">
    <property type="entry name" value="Ras-like_GEF"/>
</dbReference>
<dbReference type="Proteomes" id="UP000663832">
    <property type="component" value="Unassembled WGS sequence"/>
</dbReference>
<feature type="region of interest" description="Disordered" evidence="3">
    <location>
        <begin position="59"/>
        <end position="88"/>
    </location>
</feature>
<evidence type="ECO:0000259" key="5">
    <source>
        <dbReference type="PROSITE" id="PS50200"/>
    </source>
</evidence>
<dbReference type="Gene3D" id="3.10.20.90">
    <property type="entry name" value="Phosphatidylinositol 3-kinase Catalytic Subunit, Chain A, domain 1"/>
    <property type="match status" value="1"/>
</dbReference>
<dbReference type="Proteomes" id="UP000663877">
    <property type="component" value="Unassembled WGS sequence"/>
</dbReference>
<dbReference type="InterPro" id="IPR036964">
    <property type="entry name" value="RASGEF_cat_dom_sf"/>
</dbReference>
<evidence type="ECO:0000313" key="6">
    <source>
        <dbReference type="EMBL" id="CAF1161591.1"/>
    </source>
</evidence>
<dbReference type="GO" id="GO:0007265">
    <property type="term" value="P:Ras protein signal transduction"/>
    <property type="evidence" value="ECO:0007669"/>
    <property type="project" value="TreeGrafter"/>
</dbReference>
<dbReference type="EMBL" id="CAJNOM010000433">
    <property type="protein sequence ID" value="CAF1435364.1"/>
    <property type="molecule type" value="Genomic_DNA"/>
</dbReference>
<dbReference type="SMART" id="SM00147">
    <property type="entry name" value="RasGEF"/>
    <property type="match status" value="1"/>
</dbReference>
<dbReference type="AlphaFoldDB" id="A0A814Z123"/>
<dbReference type="Pfam" id="PF00617">
    <property type="entry name" value="RasGEF"/>
    <property type="match status" value="1"/>
</dbReference>
<feature type="region of interest" description="Disordered" evidence="3">
    <location>
        <begin position="703"/>
        <end position="725"/>
    </location>
</feature>
<dbReference type="InterPro" id="IPR023578">
    <property type="entry name" value="Ras_GEF_dom_sf"/>
</dbReference>
<dbReference type="GO" id="GO:0016324">
    <property type="term" value="C:apical plasma membrane"/>
    <property type="evidence" value="ECO:0007669"/>
    <property type="project" value="TreeGrafter"/>
</dbReference>
<dbReference type="GO" id="GO:0005085">
    <property type="term" value="F:guanyl-nucleotide exchange factor activity"/>
    <property type="evidence" value="ECO:0007669"/>
    <property type="project" value="UniProtKB-KW"/>
</dbReference>
<evidence type="ECO:0000313" key="8">
    <source>
        <dbReference type="EMBL" id="CAF1435364.1"/>
    </source>
</evidence>
<dbReference type="InterPro" id="IPR001895">
    <property type="entry name" value="RASGEF_cat_dom"/>
</dbReference>
<feature type="region of interest" description="Disordered" evidence="3">
    <location>
        <begin position="492"/>
        <end position="512"/>
    </location>
</feature>
<evidence type="ECO:0000256" key="3">
    <source>
        <dbReference type="SAM" id="MobiDB-lite"/>
    </source>
</evidence>
<evidence type="ECO:0000313" key="10">
    <source>
        <dbReference type="Proteomes" id="UP000663832"/>
    </source>
</evidence>
<reference evidence="7" key="1">
    <citation type="submission" date="2021-02" db="EMBL/GenBank/DDBJ databases">
        <authorList>
            <person name="Nowell W R."/>
        </authorList>
    </citation>
    <scope>NUCLEOTIDE SEQUENCE</scope>
</reference>
<dbReference type="SUPFAM" id="SSF48366">
    <property type="entry name" value="Ras GEF"/>
    <property type="match status" value="1"/>
</dbReference>
<name>A0A814Z123_9BILA</name>
<dbReference type="PANTHER" id="PTHR23113">
    <property type="entry name" value="GUANINE NUCLEOTIDE EXCHANGE FACTOR"/>
    <property type="match status" value="1"/>
</dbReference>
<feature type="domain" description="Ras-GEF" evidence="4">
    <location>
        <begin position="208"/>
        <end position="435"/>
    </location>
</feature>
<dbReference type="PROSITE" id="PS50009">
    <property type="entry name" value="RASGEF_CAT"/>
    <property type="match status" value="1"/>
</dbReference>
<proteinExistence type="predicted"/>
<feature type="compositionally biased region" description="Polar residues" evidence="3">
    <location>
        <begin position="703"/>
        <end position="712"/>
    </location>
</feature>
<accession>A0A814Z123</accession>
<evidence type="ECO:0000256" key="1">
    <source>
        <dbReference type="ARBA" id="ARBA00022658"/>
    </source>
</evidence>
<keyword evidence="1 2" id="KW-0344">Guanine-nucleotide releasing factor</keyword>
<feature type="compositionally biased region" description="Low complexity" evidence="3">
    <location>
        <begin position="499"/>
        <end position="510"/>
    </location>
</feature>
<sequence>MKIAISVEYLIKKYLTDKILVERVLCCCFVADEHIKIELDTIATDNVLDTSVSSLSISNKSLNRSSSNPDLSSSSISNKSMTSSTSTFSGTINDEDNITFVVKVYRSDQSFKYFPILKTTTAKQVVMLAITEFGIADQSRYYSLCEVSVENTVIKQKRLPDQIDNLPERLAINARYYLKNNHSTETLVPDNLSNELMRESRIHFLQLDSLEICAQLTLRDFAIFKSIQPTEYIDHIFKLKSTYGIPHLEKFLRLPNQEMYWTITEIIRETNLMQRSKIIKHFIKIAKCCKDMKNFNSMFAIISGLDHKTVQRLQATWERVPDKYKKIFEELKLLLDISRNMSVYRNLLRNDLIAPPIIPMFPVCMKDLTFIHLGNQTQDNNLINFEKLRMISKEIRYIVNMSSSPYDISNMFDSPTSHSQIFAGFGHQPTTDSFATIRKHQTGMRLSIVANAKRIYDEALMVKKVKTYLNNAEIIEDEDRLFDLANQCEPVSTLKRRPSPSTSSLSSNSSCDRRAGSIQLTKFGTQSPDAVNKLLRLSDSNHQIKSRAPQKSNTILRSPSPLINNSITLTGLTSTSELTQRRYHHQVTKMRDANKLTSESSSLNLKPASSVLFIRHHKPETSQNNNDLSKISDSGISSLKSTDTYITGSGSDKSTSSTISDGFSSIKNRSHSIAAQGNTDNQHDDDQRPIIIHSWIKRSKSQNELNLNQGESNGDYDDHEQVTAV</sequence>
<dbReference type="SMART" id="SM00314">
    <property type="entry name" value="RA"/>
    <property type="match status" value="1"/>
</dbReference>
<evidence type="ECO:0000313" key="9">
    <source>
        <dbReference type="EMBL" id="CAF1525614.1"/>
    </source>
</evidence>
<feature type="domain" description="Ras-associating" evidence="5">
    <location>
        <begin position="99"/>
        <end position="183"/>
    </location>
</feature>
<organism evidence="7 11">
    <name type="scientific">Adineta steineri</name>
    <dbReference type="NCBI Taxonomy" id="433720"/>
    <lineage>
        <taxon>Eukaryota</taxon>
        <taxon>Metazoa</taxon>
        <taxon>Spiralia</taxon>
        <taxon>Gnathifera</taxon>
        <taxon>Rotifera</taxon>
        <taxon>Eurotatoria</taxon>
        <taxon>Bdelloidea</taxon>
        <taxon>Adinetida</taxon>
        <taxon>Adinetidae</taxon>
        <taxon>Adineta</taxon>
    </lineage>
</organism>
<gene>
    <name evidence="6" type="ORF">BJG266_LOCUS24667</name>
    <name evidence="7" type="ORF">BJG266_LOCUS28866</name>
    <name evidence="8" type="ORF">QVE165_LOCUS39241</name>
    <name evidence="9" type="ORF">QVE165_LOCUS45108</name>
</gene>
<dbReference type="EMBL" id="CAJNOI010000310">
    <property type="protein sequence ID" value="CAF1237533.1"/>
    <property type="molecule type" value="Genomic_DNA"/>
</dbReference>
<keyword evidence="10" id="KW-1185">Reference proteome</keyword>
<dbReference type="EMBL" id="CAJNOM010000624">
    <property type="protein sequence ID" value="CAF1525614.1"/>
    <property type="molecule type" value="Genomic_DNA"/>
</dbReference>
<evidence type="ECO:0000313" key="11">
    <source>
        <dbReference type="Proteomes" id="UP000663877"/>
    </source>
</evidence>
<dbReference type="InterPro" id="IPR000159">
    <property type="entry name" value="RA_dom"/>
</dbReference>
<dbReference type="CDD" id="cd01785">
    <property type="entry name" value="RA_PDZ-GEF1"/>
    <property type="match status" value="1"/>
</dbReference>
<evidence type="ECO:0000256" key="2">
    <source>
        <dbReference type="PROSITE-ProRule" id="PRU00168"/>
    </source>
</evidence>
<dbReference type="EMBL" id="CAJNOI010000179">
    <property type="protein sequence ID" value="CAF1161591.1"/>
    <property type="molecule type" value="Genomic_DNA"/>
</dbReference>
<dbReference type="Pfam" id="PF00788">
    <property type="entry name" value="RA"/>
    <property type="match status" value="1"/>
</dbReference>
<dbReference type="Gene3D" id="1.10.840.10">
    <property type="entry name" value="Ras guanine-nucleotide exchange factors catalytic domain"/>
    <property type="match status" value="1"/>
</dbReference>
<dbReference type="PROSITE" id="PS50200">
    <property type="entry name" value="RA"/>
    <property type="match status" value="1"/>
</dbReference>
<comment type="caution">
    <text evidence="7">The sequence shown here is derived from an EMBL/GenBank/DDBJ whole genome shotgun (WGS) entry which is preliminary data.</text>
</comment>
<protein>
    <submittedName>
        <fullName evidence="7">Uncharacterized protein</fullName>
    </submittedName>
</protein>
<dbReference type="PANTHER" id="PTHR23113:SF249">
    <property type="entry name" value="RAP GUANINE NUCLEOTIDE EXCHANGE FACTOR 6"/>
    <property type="match status" value="1"/>
</dbReference>
<evidence type="ECO:0000313" key="7">
    <source>
        <dbReference type="EMBL" id="CAF1237533.1"/>
    </source>
</evidence>
<dbReference type="OrthoDB" id="21144at2759"/>
<evidence type="ECO:0000259" key="4">
    <source>
        <dbReference type="PROSITE" id="PS50009"/>
    </source>
</evidence>
<dbReference type="CDD" id="cd00155">
    <property type="entry name" value="RasGEF"/>
    <property type="match status" value="1"/>
</dbReference>